<dbReference type="EMBL" id="JAKKPZ010000046">
    <property type="protein sequence ID" value="KAI1706704.1"/>
    <property type="molecule type" value="Genomic_DNA"/>
</dbReference>
<name>A0AAD4MWC1_9BILA</name>
<gene>
    <name evidence="1" type="ORF">DdX_12915</name>
</gene>
<comment type="caution">
    <text evidence="1">The sequence shown here is derived from an EMBL/GenBank/DDBJ whole genome shotgun (WGS) entry which is preliminary data.</text>
</comment>
<dbReference type="Proteomes" id="UP001201812">
    <property type="component" value="Unassembled WGS sequence"/>
</dbReference>
<keyword evidence="2" id="KW-1185">Reference proteome</keyword>
<organism evidence="1 2">
    <name type="scientific">Ditylenchus destructor</name>
    <dbReference type="NCBI Taxonomy" id="166010"/>
    <lineage>
        <taxon>Eukaryota</taxon>
        <taxon>Metazoa</taxon>
        <taxon>Ecdysozoa</taxon>
        <taxon>Nematoda</taxon>
        <taxon>Chromadorea</taxon>
        <taxon>Rhabditida</taxon>
        <taxon>Tylenchina</taxon>
        <taxon>Tylenchomorpha</taxon>
        <taxon>Sphaerularioidea</taxon>
        <taxon>Anguinidae</taxon>
        <taxon>Anguininae</taxon>
        <taxon>Ditylenchus</taxon>
    </lineage>
</organism>
<accession>A0AAD4MWC1</accession>
<reference evidence="1" key="1">
    <citation type="submission" date="2022-01" db="EMBL/GenBank/DDBJ databases">
        <title>Genome Sequence Resource for Two Populations of Ditylenchus destructor, the Migratory Endoparasitic Phytonematode.</title>
        <authorList>
            <person name="Zhang H."/>
            <person name="Lin R."/>
            <person name="Xie B."/>
        </authorList>
    </citation>
    <scope>NUCLEOTIDE SEQUENCE</scope>
    <source>
        <strain evidence="1">BazhouSP</strain>
    </source>
</reference>
<evidence type="ECO:0000313" key="2">
    <source>
        <dbReference type="Proteomes" id="UP001201812"/>
    </source>
</evidence>
<sequence length="99" mass="11009">MEYFEFSSVEIKTVIGTVLEESGLSSAKADPLGQYLQQLISNGSECEPKTLLCSDVDTNCLSSSLLSIRNVLVTHLRKRLHSFGILEEEFKQGVIIQNM</sequence>
<evidence type="ECO:0000313" key="1">
    <source>
        <dbReference type="EMBL" id="KAI1706704.1"/>
    </source>
</evidence>
<dbReference type="AlphaFoldDB" id="A0AAD4MWC1"/>
<protein>
    <submittedName>
        <fullName evidence="1">Uncharacterized protein</fullName>
    </submittedName>
</protein>
<proteinExistence type="predicted"/>